<evidence type="ECO:0000256" key="4">
    <source>
        <dbReference type="SAM" id="MobiDB-lite"/>
    </source>
</evidence>
<dbReference type="PROSITE" id="PS50294">
    <property type="entry name" value="WD_REPEATS_REGION"/>
    <property type="match status" value="1"/>
</dbReference>
<keyword evidence="6" id="KW-1185">Reference proteome</keyword>
<accession>A0A1I8IZX3</accession>
<feature type="compositionally biased region" description="Low complexity" evidence="4">
    <location>
        <begin position="587"/>
        <end position="607"/>
    </location>
</feature>
<dbReference type="SMART" id="SM00320">
    <property type="entry name" value="WD40"/>
    <property type="match status" value="5"/>
</dbReference>
<dbReference type="GO" id="GO:0005783">
    <property type="term" value="C:endoplasmic reticulum"/>
    <property type="evidence" value="ECO:0007669"/>
    <property type="project" value="TreeGrafter"/>
</dbReference>
<dbReference type="Pfam" id="PF00400">
    <property type="entry name" value="WD40"/>
    <property type="match status" value="1"/>
</dbReference>
<dbReference type="PROSITE" id="PS50082">
    <property type="entry name" value="WD_REPEATS_2"/>
    <property type="match status" value="1"/>
</dbReference>
<evidence type="ECO:0000256" key="3">
    <source>
        <dbReference type="PROSITE-ProRule" id="PRU00221"/>
    </source>
</evidence>
<dbReference type="GO" id="GO:0030968">
    <property type="term" value="P:endoplasmic reticulum unfolded protein response"/>
    <property type="evidence" value="ECO:0007669"/>
    <property type="project" value="TreeGrafter"/>
</dbReference>
<protein>
    <submittedName>
        <fullName evidence="7">WD_REPEATS_REGION domain-containing protein</fullName>
    </submittedName>
</protein>
<feature type="repeat" description="WD" evidence="3">
    <location>
        <begin position="170"/>
        <end position="204"/>
    </location>
</feature>
<dbReference type="Gene3D" id="2.130.10.10">
    <property type="entry name" value="YVTN repeat-like/Quinoprotein amine dehydrogenase"/>
    <property type="match status" value="1"/>
</dbReference>
<feature type="region of interest" description="Disordered" evidence="4">
    <location>
        <begin position="587"/>
        <end position="636"/>
    </location>
</feature>
<dbReference type="InterPro" id="IPR032745">
    <property type="entry name" value="GRIN_C"/>
</dbReference>
<dbReference type="WBParaSite" id="maker-uti_cns_0035452-snap-gene-0.2-mRNA-1">
    <property type="protein sequence ID" value="maker-uti_cns_0035452-snap-gene-0.2-mRNA-1"/>
    <property type="gene ID" value="maker-uti_cns_0035452-snap-gene-0.2"/>
</dbReference>
<feature type="region of interest" description="Disordered" evidence="4">
    <location>
        <begin position="657"/>
        <end position="681"/>
    </location>
</feature>
<feature type="region of interest" description="Disordered" evidence="4">
    <location>
        <begin position="494"/>
        <end position="531"/>
    </location>
</feature>
<dbReference type="AlphaFoldDB" id="A0A1I8IZX3"/>
<dbReference type="InterPro" id="IPR001680">
    <property type="entry name" value="WD40_rpt"/>
</dbReference>
<dbReference type="SUPFAM" id="SSF50978">
    <property type="entry name" value="WD40 repeat-like"/>
    <property type="match status" value="1"/>
</dbReference>
<evidence type="ECO:0000256" key="2">
    <source>
        <dbReference type="ARBA" id="ARBA00022737"/>
    </source>
</evidence>
<reference evidence="7" key="1">
    <citation type="submission" date="2016-11" db="UniProtKB">
        <authorList>
            <consortium name="WormBaseParasite"/>
        </authorList>
    </citation>
    <scope>IDENTIFICATION</scope>
</reference>
<evidence type="ECO:0000256" key="1">
    <source>
        <dbReference type="ARBA" id="ARBA00022574"/>
    </source>
</evidence>
<dbReference type="PANTHER" id="PTHR44321:SF1">
    <property type="entry name" value="TRANSDUCIN BETA-LIKE PROTEIN 2"/>
    <property type="match status" value="1"/>
</dbReference>
<dbReference type="Pfam" id="PF15235">
    <property type="entry name" value="GRIN_C"/>
    <property type="match status" value="1"/>
</dbReference>
<dbReference type="InterPro" id="IPR015943">
    <property type="entry name" value="WD40/YVTN_repeat-like_dom_sf"/>
</dbReference>
<keyword evidence="1 3" id="KW-0853">WD repeat</keyword>
<dbReference type="InterPro" id="IPR042410">
    <property type="entry name" value="WBSCR13"/>
</dbReference>
<sequence>RSCFLWFTKDWSVRKAVSSVKVPLQLDHGSRVAFSPDSKAFIVNLYNSRSLAVYKLARSTDDPGRKTPLTVSHLSEFQHQDPGDPASCFASTGGFVMTCYSDTRIKLWSRRGDHLATIDTCHMTNCMAAVSPCGRFVASCGFTPDVKVWEVSLDKSGSGLSGPPARAFELKGHNAQVDGLAFSADSTRMATASKDTTWKLWNIDVRYKLGEDPKLLVTGRFRRDGLCRIALSPDARCVAIATGASVTVYSCLDASQLAQFSGLHQGAGVSRALFHPRAQFLVTCGSDRHMPVLLNVPGARPPSRDCAAKAKSTQSRAQREMFEQELAPRPAPSWPATALPRGRQPAEVPHLRCHGNNVCLSPAPDCQGHELNFYYYYSVCHRVERLECVRDSDWAFGRTMEAAEDLPAETAAPASRQTPHQRQLSGQQRRRQPGRNPTLERLLQPSAREMSRSEQLLDKMRSLKLRIQRHAVQTNCGNVSVADWPPPPDVLLAHASPPPPVQRATPTSPTFASTDNGGRHPSIQQFEKSVQQSQLAQLIEVISVPSEPPLPPCLTSSPNRQQRQQAVRKQVCFIDPKQNRLLMPQHLSAAAASSSEAPSESLTTASQKQRRSPPPPRQTPSPPPPPPASGASGGSSCRRGSLCNACHHSFDLCDADVPGPSDGSSMPPPPPPPKDVSFDENGQTWDVYGADIDPDLLGQAIQTHLTAARCSGISAEAISSKTSAADAAPAAASLDSPDSLNSQKRPQTSAVSLLCCAGGRS</sequence>
<keyword evidence="2" id="KW-0677">Repeat</keyword>
<feature type="region of interest" description="Disordered" evidence="4">
    <location>
        <begin position="721"/>
        <end position="749"/>
    </location>
</feature>
<feature type="compositionally biased region" description="Polar residues" evidence="4">
    <location>
        <begin position="504"/>
        <end position="531"/>
    </location>
</feature>
<feature type="compositionally biased region" description="Pro residues" evidence="4">
    <location>
        <begin position="612"/>
        <end position="628"/>
    </location>
</feature>
<proteinExistence type="predicted"/>
<feature type="compositionally biased region" description="Low complexity" evidence="4">
    <location>
        <begin position="723"/>
        <end position="740"/>
    </location>
</feature>
<dbReference type="InterPro" id="IPR019775">
    <property type="entry name" value="WD40_repeat_CS"/>
</dbReference>
<dbReference type="PROSITE" id="PS00678">
    <property type="entry name" value="WD_REPEATS_1"/>
    <property type="match status" value="1"/>
</dbReference>
<dbReference type="PANTHER" id="PTHR44321">
    <property type="entry name" value="TRANSDUCIN BETA-LIKE PROTEIN 2"/>
    <property type="match status" value="1"/>
</dbReference>
<evidence type="ECO:0000313" key="6">
    <source>
        <dbReference type="Proteomes" id="UP000095280"/>
    </source>
</evidence>
<organism evidence="6 7">
    <name type="scientific">Macrostomum lignano</name>
    <dbReference type="NCBI Taxonomy" id="282301"/>
    <lineage>
        <taxon>Eukaryota</taxon>
        <taxon>Metazoa</taxon>
        <taxon>Spiralia</taxon>
        <taxon>Lophotrochozoa</taxon>
        <taxon>Platyhelminthes</taxon>
        <taxon>Rhabditophora</taxon>
        <taxon>Macrostomorpha</taxon>
        <taxon>Macrostomida</taxon>
        <taxon>Macrostomidae</taxon>
        <taxon>Macrostomum</taxon>
    </lineage>
</organism>
<evidence type="ECO:0000259" key="5">
    <source>
        <dbReference type="Pfam" id="PF15235"/>
    </source>
</evidence>
<evidence type="ECO:0000313" key="7">
    <source>
        <dbReference type="WBParaSite" id="maker-uti_cns_0035452-snap-gene-0.2-mRNA-1"/>
    </source>
</evidence>
<feature type="region of interest" description="Disordered" evidence="4">
    <location>
        <begin position="408"/>
        <end position="455"/>
    </location>
</feature>
<name>A0A1I8IZX3_9PLAT</name>
<feature type="domain" description="G protein-regulated inducer of neurite outgrowth C-terminal" evidence="5">
    <location>
        <begin position="674"/>
        <end position="707"/>
    </location>
</feature>
<feature type="region of interest" description="Disordered" evidence="4">
    <location>
        <begin position="549"/>
        <end position="568"/>
    </location>
</feature>
<dbReference type="InterPro" id="IPR036322">
    <property type="entry name" value="WD40_repeat_dom_sf"/>
</dbReference>
<dbReference type="Proteomes" id="UP000095280">
    <property type="component" value="Unplaced"/>
</dbReference>